<evidence type="ECO:0000313" key="5">
    <source>
        <dbReference type="Proteomes" id="UP001270362"/>
    </source>
</evidence>
<dbReference type="PANTHER" id="PTHR37783:SF1">
    <property type="entry name" value="MEMBRANE PROTEIN, PUTATIVE (AFU_ORTHOLOGUE AFUA_1G04315)-RELATED"/>
    <property type="match status" value="1"/>
</dbReference>
<feature type="domain" description="SAM-dependent methyltransferase TRM5/TYW2-type" evidence="3">
    <location>
        <begin position="338"/>
        <end position="648"/>
    </location>
</feature>
<evidence type="ECO:0000256" key="2">
    <source>
        <dbReference type="SAM" id="Phobius"/>
    </source>
</evidence>
<feature type="transmembrane region" description="Helical" evidence="2">
    <location>
        <begin position="126"/>
        <end position="146"/>
    </location>
</feature>
<dbReference type="Pfam" id="PF10615">
    <property type="entry name" value="DUF2470"/>
    <property type="match status" value="1"/>
</dbReference>
<dbReference type="AlphaFoldDB" id="A0AAE0X3D8"/>
<gene>
    <name evidence="4" type="ORF">B0T22DRAFT_493552</name>
</gene>
<evidence type="ECO:0000256" key="1">
    <source>
        <dbReference type="SAM" id="MobiDB-lite"/>
    </source>
</evidence>
<dbReference type="Proteomes" id="UP001270362">
    <property type="component" value="Unassembled WGS sequence"/>
</dbReference>
<dbReference type="InterPro" id="IPR037119">
    <property type="entry name" value="Haem_oxidase_HugZ-like_sf"/>
</dbReference>
<dbReference type="InterPro" id="IPR029063">
    <property type="entry name" value="SAM-dependent_MTases_sf"/>
</dbReference>
<dbReference type="EMBL" id="JAULSO010000004">
    <property type="protein sequence ID" value="KAK3683971.1"/>
    <property type="molecule type" value="Genomic_DNA"/>
</dbReference>
<protein>
    <submittedName>
        <fullName evidence="4">S-adenosyl-L-methionine-dependent methyltransferase</fullName>
    </submittedName>
</protein>
<feature type="transmembrane region" description="Helical" evidence="2">
    <location>
        <begin position="166"/>
        <end position="185"/>
    </location>
</feature>
<dbReference type="InterPro" id="IPR030382">
    <property type="entry name" value="MeTrfase_TRM5/TYW2"/>
</dbReference>
<dbReference type="GO" id="GO:0008168">
    <property type="term" value="F:methyltransferase activity"/>
    <property type="evidence" value="ECO:0007669"/>
    <property type="project" value="UniProtKB-KW"/>
</dbReference>
<organism evidence="4 5">
    <name type="scientific">Podospora appendiculata</name>
    <dbReference type="NCBI Taxonomy" id="314037"/>
    <lineage>
        <taxon>Eukaryota</taxon>
        <taxon>Fungi</taxon>
        <taxon>Dikarya</taxon>
        <taxon>Ascomycota</taxon>
        <taxon>Pezizomycotina</taxon>
        <taxon>Sordariomycetes</taxon>
        <taxon>Sordariomycetidae</taxon>
        <taxon>Sordariales</taxon>
        <taxon>Podosporaceae</taxon>
        <taxon>Podospora</taxon>
    </lineage>
</organism>
<dbReference type="InterPro" id="IPR019595">
    <property type="entry name" value="DUF2470"/>
</dbReference>
<sequence>MASPDAIPEAAKARTLSHMNKEHSTDLQHMLQHFNGLSASAAANPALVDMDLSSLTLAVPSAQGPPTTHVIKLSPPMAKWDDRRQRLIDMTMAAREALGVVTTGDHADTSAPIVVREYRRPVGVHWVVFFAVLHYIWCVAVVRAGLVQPGSVLWDFHERFFPGGAAAFLWLVDAIFYPVLAIHLTEAWWHDRTRLSAHGVVRGSRVWCMWIGSCLIEGAMSFKRFDALVEELKEKRAAGRGDSGSDSANDSEVNHQNLIVAAPKRWVVYEPMVLLPSGSFTTGPWPALLSSLPPEQTASLWKCILHALSPSKAPLTHLAVNEGIPLHVDESHQASSLSSLSPLSTALQTPKSHPQHLDENLLRSPSGLKTLHGDFGPSSPQAQPTQADFDAAFWVSTKQNGITQTWAPRFTMFSRGNVKEKARLLSFHATHPPPPPAQDATLVPNAIPTNSHTRPKVAVDLYAGIGYFVFSYARLGLRVLCWELNPWSVEGLRRGAVANKWTVRVIQGAELSLPTPELVTGGAGAQIVVFLEDNALAEDRIAELRASGLPLDVLHVNCGFLPTSLPTFRPAWAIQRASEGDGWLHLHENVGVEDIERRRGQVQGLFDGWRKEEEGDDGTGRAVVQHVELVKTFAPGVWHCVFDVYITRSSSGSSNRCGAGRPT</sequence>
<feature type="region of interest" description="Disordered" evidence="1">
    <location>
        <begin position="335"/>
        <end position="384"/>
    </location>
</feature>
<name>A0AAE0X3D8_9PEZI</name>
<dbReference type="Gene3D" id="3.40.50.150">
    <property type="entry name" value="Vaccinia Virus protein VP39"/>
    <property type="match status" value="1"/>
</dbReference>
<keyword evidence="5" id="KW-1185">Reference proteome</keyword>
<proteinExistence type="predicted"/>
<comment type="caution">
    <text evidence="4">The sequence shown here is derived from an EMBL/GenBank/DDBJ whole genome shotgun (WGS) entry which is preliminary data.</text>
</comment>
<dbReference type="PROSITE" id="PS51684">
    <property type="entry name" value="SAM_MT_TRM5_TYW2"/>
    <property type="match status" value="1"/>
</dbReference>
<reference evidence="4" key="1">
    <citation type="journal article" date="2023" name="Mol. Phylogenet. Evol.">
        <title>Genome-scale phylogeny and comparative genomics of the fungal order Sordariales.</title>
        <authorList>
            <person name="Hensen N."/>
            <person name="Bonometti L."/>
            <person name="Westerberg I."/>
            <person name="Brannstrom I.O."/>
            <person name="Guillou S."/>
            <person name="Cros-Aarteil S."/>
            <person name="Calhoun S."/>
            <person name="Haridas S."/>
            <person name="Kuo A."/>
            <person name="Mondo S."/>
            <person name="Pangilinan J."/>
            <person name="Riley R."/>
            <person name="LaButti K."/>
            <person name="Andreopoulos B."/>
            <person name="Lipzen A."/>
            <person name="Chen C."/>
            <person name="Yan M."/>
            <person name="Daum C."/>
            <person name="Ng V."/>
            <person name="Clum A."/>
            <person name="Steindorff A."/>
            <person name="Ohm R.A."/>
            <person name="Martin F."/>
            <person name="Silar P."/>
            <person name="Natvig D.O."/>
            <person name="Lalanne C."/>
            <person name="Gautier V."/>
            <person name="Ament-Velasquez S.L."/>
            <person name="Kruys A."/>
            <person name="Hutchinson M.I."/>
            <person name="Powell A.J."/>
            <person name="Barry K."/>
            <person name="Miller A.N."/>
            <person name="Grigoriev I.V."/>
            <person name="Debuchy R."/>
            <person name="Gladieux P."/>
            <person name="Hiltunen Thoren M."/>
            <person name="Johannesson H."/>
        </authorList>
    </citation>
    <scope>NUCLEOTIDE SEQUENCE</scope>
    <source>
        <strain evidence="4">CBS 314.62</strain>
    </source>
</reference>
<dbReference type="PANTHER" id="PTHR37783">
    <property type="entry name" value="MEMBRANE PROTEIN, PUTATIVE (AFU_ORTHOLOGUE AFUA_1G04315)-RELATED"/>
    <property type="match status" value="1"/>
</dbReference>
<evidence type="ECO:0000313" key="4">
    <source>
        <dbReference type="EMBL" id="KAK3683971.1"/>
    </source>
</evidence>
<keyword evidence="2" id="KW-1133">Transmembrane helix</keyword>
<keyword evidence="2" id="KW-0472">Membrane</keyword>
<dbReference type="Gene3D" id="3.20.180.10">
    <property type="entry name" value="PNP-oxidase-like"/>
    <property type="match status" value="1"/>
</dbReference>
<accession>A0AAE0X3D8</accession>
<dbReference type="GO" id="GO:0032259">
    <property type="term" value="P:methylation"/>
    <property type="evidence" value="ECO:0007669"/>
    <property type="project" value="UniProtKB-KW"/>
</dbReference>
<feature type="compositionally biased region" description="Low complexity" evidence="1">
    <location>
        <begin position="335"/>
        <end position="350"/>
    </location>
</feature>
<dbReference type="SUPFAM" id="SSF53335">
    <property type="entry name" value="S-adenosyl-L-methionine-dependent methyltransferases"/>
    <property type="match status" value="1"/>
</dbReference>
<reference evidence="4" key="2">
    <citation type="submission" date="2023-06" db="EMBL/GenBank/DDBJ databases">
        <authorList>
            <consortium name="Lawrence Berkeley National Laboratory"/>
            <person name="Haridas S."/>
            <person name="Hensen N."/>
            <person name="Bonometti L."/>
            <person name="Westerberg I."/>
            <person name="Brannstrom I.O."/>
            <person name="Guillou S."/>
            <person name="Cros-Aarteil S."/>
            <person name="Calhoun S."/>
            <person name="Kuo A."/>
            <person name="Mondo S."/>
            <person name="Pangilinan J."/>
            <person name="Riley R."/>
            <person name="Labutti K."/>
            <person name="Andreopoulos B."/>
            <person name="Lipzen A."/>
            <person name="Chen C."/>
            <person name="Yanf M."/>
            <person name="Daum C."/>
            <person name="Ng V."/>
            <person name="Clum A."/>
            <person name="Steindorff A."/>
            <person name="Ohm R."/>
            <person name="Martin F."/>
            <person name="Silar P."/>
            <person name="Natvig D."/>
            <person name="Lalanne C."/>
            <person name="Gautier V."/>
            <person name="Ament-Velasquez S.L."/>
            <person name="Kruys A."/>
            <person name="Hutchinson M.I."/>
            <person name="Powell A.J."/>
            <person name="Barry K."/>
            <person name="Miller A.N."/>
            <person name="Grigoriev I.V."/>
            <person name="Debuchy R."/>
            <person name="Gladieux P."/>
            <person name="Thoren M.H."/>
            <person name="Johannesson H."/>
        </authorList>
    </citation>
    <scope>NUCLEOTIDE SEQUENCE</scope>
    <source>
        <strain evidence="4">CBS 314.62</strain>
    </source>
</reference>
<keyword evidence="4" id="KW-0808">Transferase</keyword>
<keyword evidence="2" id="KW-0812">Transmembrane</keyword>
<keyword evidence="4" id="KW-0489">Methyltransferase</keyword>
<evidence type="ECO:0000259" key="3">
    <source>
        <dbReference type="PROSITE" id="PS51684"/>
    </source>
</evidence>